<dbReference type="AlphaFoldDB" id="A0A821WPP1"/>
<accession>A0A821WPP1</accession>
<dbReference type="GO" id="GO:0005739">
    <property type="term" value="C:mitochondrion"/>
    <property type="evidence" value="ECO:0007669"/>
    <property type="project" value="TreeGrafter"/>
</dbReference>
<comment type="caution">
    <text evidence="2">The sequence shown here is derived from an EMBL/GenBank/DDBJ whole genome shotgun (WGS) entry which is preliminary data.</text>
</comment>
<dbReference type="EMBL" id="CAJOBZ010000062">
    <property type="protein sequence ID" value="CAF4928882.1"/>
    <property type="molecule type" value="Genomic_DNA"/>
</dbReference>
<organism evidence="2 3">
    <name type="scientific">Pieris macdunnoughi</name>
    <dbReference type="NCBI Taxonomy" id="345717"/>
    <lineage>
        <taxon>Eukaryota</taxon>
        <taxon>Metazoa</taxon>
        <taxon>Ecdysozoa</taxon>
        <taxon>Arthropoda</taxon>
        <taxon>Hexapoda</taxon>
        <taxon>Insecta</taxon>
        <taxon>Pterygota</taxon>
        <taxon>Neoptera</taxon>
        <taxon>Endopterygota</taxon>
        <taxon>Lepidoptera</taxon>
        <taxon>Glossata</taxon>
        <taxon>Ditrysia</taxon>
        <taxon>Papilionoidea</taxon>
        <taxon>Pieridae</taxon>
        <taxon>Pierinae</taxon>
        <taxon>Pieris</taxon>
    </lineage>
</organism>
<dbReference type="CDD" id="cd00448">
    <property type="entry name" value="YjgF_YER057c_UK114_family"/>
    <property type="match status" value="1"/>
</dbReference>
<reference evidence="2" key="1">
    <citation type="submission" date="2021-02" db="EMBL/GenBank/DDBJ databases">
        <authorList>
            <person name="Steward A R."/>
        </authorList>
    </citation>
    <scope>NUCLEOTIDE SEQUENCE</scope>
</reference>
<dbReference type="Proteomes" id="UP000663880">
    <property type="component" value="Unassembled WGS sequence"/>
</dbReference>
<dbReference type="GO" id="GO:0019239">
    <property type="term" value="F:deaminase activity"/>
    <property type="evidence" value="ECO:0007669"/>
    <property type="project" value="TreeGrafter"/>
</dbReference>
<sequence>MSKSIAKVTKTIISSPNIYKPVGPYSQAVLANNTLYVSGVLGATPDTKLVSGAAAQTKQALENLKHILKAGGSSLAGVVKTTILLANLDDFADVNKVYAEYFPENAPARACYQVAKLPMNAAVEIEAVALSGDLEIKQGL</sequence>
<dbReference type="InterPro" id="IPR019897">
    <property type="entry name" value="RidA_CS"/>
</dbReference>
<dbReference type="InterPro" id="IPR006056">
    <property type="entry name" value="RidA"/>
</dbReference>
<protein>
    <submittedName>
        <fullName evidence="2">Uncharacterized protein</fullName>
    </submittedName>
</protein>
<dbReference type="Pfam" id="PF01042">
    <property type="entry name" value="Ribonuc_L-PSP"/>
    <property type="match status" value="1"/>
</dbReference>
<dbReference type="SUPFAM" id="SSF55298">
    <property type="entry name" value="YjgF-like"/>
    <property type="match status" value="1"/>
</dbReference>
<dbReference type="GO" id="GO:0005829">
    <property type="term" value="C:cytosol"/>
    <property type="evidence" value="ECO:0007669"/>
    <property type="project" value="TreeGrafter"/>
</dbReference>
<dbReference type="NCBIfam" id="TIGR00004">
    <property type="entry name" value="Rid family detoxifying hydrolase"/>
    <property type="match status" value="1"/>
</dbReference>
<evidence type="ECO:0000313" key="2">
    <source>
        <dbReference type="EMBL" id="CAF4928882.1"/>
    </source>
</evidence>
<dbReference type="FunFam" id="3.30.1330.40:FF:000001">
    <property type="entry name" value="L-PSP family endoribonuclease"/>
    <property type="match status" value="1"/>
</dbReference>
<comment type="similarity">
    <text evidence="1">Belongs to the RutC family.</text>
</comment>
<dbReference type="PROSITE" id="PS01094">
    <property type="entry name" value="UPF0076"/>
    <property type="match status" value="1"/>
</dbReference>
<proteinExistence type="inferred from homology"/>
<dbReference type="PANTHER" id="PTHR11803">
    <property type="entry name" value="2-IMINOBUTANOATE/2-IMINOPROPANOATE DEAMINASE RIDA"/>
    <property type="match status" value="1"/>
</dbReference>
<name>A0A821WPP1_9NEOP</name>
<dbReference type="InterPro" id="IPR035959">
    <property type="entry name" value="RutC-like_sf"/>
</dbReference>
<dbReference type="InterPro" id="IPR006175">
    <property type="entry name" value="YjgF/YER057c/UK114"/>
</dbReference>
<gene>
    <name evidence="2" type="ORF">PMACD_LOCUS13679</name>
</gene>
<dbReference type="PANTHER" id="PTHR11803:SF39">
    <property type="entry name" value="2-IMINOBUTANOATE_2-IMINOPROPANOATE DEAMINASE"/>
    <property type="match status" value="1"/>
</dbReference>
<evidence type="ECO:0000313" key="3">
    <source>
        <dbReference type="Proteomes" id="UP000663880"/>
    </source>
</evidence>
<evidence type="ECO:0000256" key="1">
    <source>
        <dbReference type="ARBA" id="ARBA00010552"/>
    </source>
</evidence>
<dbReference type="Gene3D" id="3.30.1330.40">
    <property type="entry name" value="RutC-like"/>
    <property type="match status" value="1"/>
</dbReference>
<keyword evidence="3" id="KW-1185">Reference proteome</keyword>
<dbReference type="OrthoDB" id="309640at2759"/>